<comment type="caution">
    <text evidence="7">The sequence shown here is derived from an EMBL/GenBank/DDBJ whole genome shotgun (WGS) entry which is preliminary data.</text>
</comment>
<evidence type="ECO:0000259" key="6">
    <source>
        <dbReference type="PROSITE" id="PS51006"/>
    </source>
</evidence>
<feature type="binding site" evidence="4">
    <location>
        <position position="31"/>
    </location>
    <ligand>
        <name>S-methyl-5'-thioadenosine</name>
        <dbReference type="ChEBI" id="CHEBI:17509"/>
    </ligand>
</feature>
<dbReference type="PROSITE" id="PS51006">
    <property type="entry name" value="PABS_2"/>
    <property type="match status" value="1"/>
</dbReference>
<accession>A0A7Y0L0R7</accession>
<evidence type="ECO:0000313" key="7">
    <source>
        <dbReference type="EMBL" id="NMP21115.1"/>
    </source>
</evidence>
<dbReference type="SUPFAM" id="SSF53335">
    <property type="entry name" value="S-adenosyl-L-methionine-dependent methyltransferases"/>
    <property type="match status" value="1"/>
</dbReference>
<dbReference type="AlphaFoldDB" id="A0A7Y0L0R7"/>
<keyword evidence="8" id="KW-1185">Reference proteome</keyword>
<dbReference type="GO" id="GO:0004766">
    <property type="term" value="F:spermidine synthase activity"/>
    <property type="evidence" value="ECO:0007669"/>
    <property type="project" value="UniProtKB-UniRule"/>
</dbReference>
<dbReference type="NCBIfam" id="TIGR00417">
    <property type="entry name" value="speE"/>
    <property type="match status" value="1"/>
</dbReference>
<sequence>MALWFSEQASDGHRLEWKIQKMLYSGQSPYQTIEVLDTEAFGPSLVLDGIMQTTTGDEFIYHEMLAWVPLATHPHPERVLIIGGGDGGLARDVLRSPDVKEVHLVEIDPLVVEVSRTYLHRHVAAFDDPRLSLITADGMEYLKRPDIPAYDVILVDSTDPEGTGPGAVLYTPAFHQRVFSALAPDGLYVQQTGTPIYNPEVLKEASHSVAEIFPLCRVYWCSVPTYPGGFFTFTSGSKVHDLARPSRTASMPQGEWYTPEIHRAAFALPPMIERLIPPSARLSSASGANV</sequence>
<dbReference type="Gene3D" id="3.40.50.150">
    <property type="entry name" value="Vaccinia Virus protein VP39"/>
    <property type="match status" value="1"/>
</dbReference>
<dbReference type="UniPathway" id="UPA00248">
    <property type="reaction ID" value="UER00314"/>
</dbReference>
<evidence type="ECO:0000256" key="2">
    <source>
        <dbReference type="ARBA" id="ARBA00022679"/>
    </source>
</evidence>
<keyword evidence="4" id="KW-0745">Spermidine biosynthesis</keyword>
<feature type="binding site" evidence="4">
    <location>
        <position position="86"/>
    </location>
    <ligand>
        <name>spermidine</name>
        <dbReference type="ChEBI" id="CHEBI:57834"/>
    </ligand>
</feature>
<protein>
    <recommendedName>
        <fullName evidence="4">Polyamine aminopropyltransferase</fullName>
    </recommendedName>
    <alternativeName>
        <fullName evidence="4">Putrescine aminopropyltransferase</fullName>
        <shortName evidence="4">PAPT</shortName>
    </alternativeName>
    <alternativeName>
        <fullName evidence="4">Spermidine synthase</fullName>
        <shortName evidence="4">SPDS</shortName>
        <shortName evidence="4">SPDSY</shortName>
        <ecNumber evidence="4">2.5.1.16</ecNumber>
    </alternativeName>
</protein>
<comment type="similarity">
    <text evidence="1 4">Belongs to the spermidine/spermine synthase family.</text>
</comment>
<evidence type="ECO:0000256" key="5">
    <source>
        <dbReference type="PROSITE-ProRule" id="PRU00354"/>
    </source>
</evidence>
<dbReference type="Proteomes" id="UP000533476">
    <property type="component" value="Unassembled WGS sequence"/>
</dbReference>
<dbReference type="HAMAP" id="MF_00198">
    <property type="entry name" value="Spermidine_synth"/>
    <property type="match status" value="1"/>
</dbReference>
<comment type="catalytic activity">
    <reaction evidence="4">
        <text>S-adenosyl 3-(methylsulfanyl)propylamine + putrescine = S-methyl-5'-thioadenosine + spermidine + H(+)</text>
        <dbReference type="Rhea" id="RHEA:12721"/>
        <dbReference type="ChEBI" id="CHEBI:15378"/>
        <dbReference type="ChEBI" id="CHEBI:17509"/>
        <dbReference type="ChEBI" id="CHEBI:57443"/>
        <dbReference type="ChEBI" id="CHEBI:57834"/>
        <dbReference type="ChEBI" id="CHEBI:326268"/>
        <dbReference type="EC" id="2.5.1.16"/>
    </reaction>
</comment>
<dbReference type="InterPro" id="IPR001045">
    <property type="entry name" value="Spermi_synthase"/>
</dbReference>
<name>A0A7Y0L0R7_9FIRM</name>
<evidence type="ECO:0000256" key="4">
    <source>
        <dbReference type="HAMAP-Rule" id="MF_00198"/>
    </source>
</evidence>
<proteinExistence type="inferred from homology"/>
<dbReference type="NCBIfam" id="NF037959">
    <property type="entry name" value="MFS_SpdSyn"/>
    <property type="match status" value="1"/>
</dbReference>
<feature type="binding site" evidence="4">
    <location>
        <position position="106"/>
    </location>
    <ligand>
        <name>S-methyl-5'-thioadenosine</name>
        <dbReference type="ChEBI" id="CHEBI:17509"/>
    </ligand>
</feature>
<dbReference type="RefSeq" id="WP_169096135.1">
    <property type="nucleotide sequence ID" value="NZ_JABBVZ010000004.1"/>
</dbReference>
<keyword evidence="2 4" id="KW-0808">Transferase</keyword>
<gene>
    <name evidence="4 7" type="primary">speE</name>
    <name evidence="7" type="ORF">HIJ39_01920</name>
</gene>
<dbReference type="InterPro" id="IPR029063">
    <property type="entry name" value="SAM-dependent_MTases_sf"/>
</dbReference>
<dbReference type="PANTHER" id="PTHR11558">
    <property type="entry name" value="SPERMIDINE/SPERMINE SYNTHASE"/>
    <property type="match status" value="1"/>
</dbReference>
<dbReference type="GO" id="GO:0005829">
    <property type="term" value="C:cytosol"/>
    <property type="evidence" value="ECO:0007669"/>
    <property type="project" value="TreeGrafter"/>
</dbReference>
<evidence type="ECO:0000313" key="8">
    <source>
        <dbReference type="Proteomes" id="UP000533476"/>
    </source>
</evidence>
<dbReference type="CDD" id="cd02440">
    <property type="entry name" value="AdoMet_MTases"/>
    <property type="match status" value="1"/>
</dbReference>
<dbReference type="Pfam" id="PF17284">
    <property type="entry name" value="Spermine_synt_N"/>
    <property type="match status" value="1"/>
</dbReference>
<dbReference type="NCBIfam" id="NF002010">
    <property type="entry name" value="PRK00811.1"/>
    <property type="match status" value="1"/>
</dbReference>
<reference evidence="7 8" key="1">
    <citation type="submission" date="2020-04" db="EMBL/GenBank/DDBJ databases">
        <authorList>
            <person name="Zhang R."/>
            <person name="Schippers A."/>
        </authorList>
    </citation>
    <scope>NUCLEOTIDE SEQUENCE [LARGE SCALE GENOMIC DNA]</scope>
    <source>
        <strain evidence="7 8">DSM 109850</strain>
    </source>
</reference>
<evidence type="ECO:0000256" key="1">
    <source>
        <dbReference type="ARBA" id="ARBA00007867"/>
    </source>
</evidence>
<comment type="pathway">
    <text evidence="4">Amine and polyamine biosynthesis; spermidine biosynthesis; spermidine from putrescine: step 1/1.</text>
</comment>
<dbReference type="Pfam" id="PF01564">
    <property type="entry name" value="Spermine_synth"/>
    <property type="match status" value="1"/>
</dbReference>
<dbReference type="InterPro" id="IPR035246">
    <property type="entry name" value="Spermidine_synt_N"/>
</dbReference>
<dbReference type="PANTHER" id="PTHR11558:SF11">
    <property type="entry name" value="SPERMIDINE SYNTHASE"/>
    <property type="match status" value="1"/>
</dbReference>
<dbReference type="InterPro" id="IPR037163">
    <property type="entry name" value="Spermidine_synt_N_sf"/>
</dbReference>
<feature type="binding site" evidence="4">
    <location>
        <position position="165"/>
    </location>
    <ligand>
        <name>S-methyl-5'-thioadenosine</name>
        <dbReference type="ChEBI" id="CHEBI:17509"/>
    </ligand>
</feature>
<dbReference type="GO" id="GO:0008295">
    <property type="term" value="P:spermidine biosynthetic process"/>
    <property type="evidence" value="ECO:0007669"/>
    <property type="project" value="UniProtKB-UniRule"/>
</dbReference>
<organism evidence="7 8">
    <name type="scientific">Sulfobacillus harzensis</name>
    <dbReference type="NCBI Taxonomy" id="2729629"/>
    <lineage>
        <taxon>Bacteria</taxon>
        <taxon>Bacillati</taxon>
        <taxon>Bacillota</taxon>
        <taxon>Clostridia</taxon>
        <taxon>Eubacteriales</taxon>
        <taxon>Clostridiales Family XVII. Incertae Sedis</taxon>
        <taxon>Sulfobacillus</taxon>
    </lineage>
</organism>
<evidence type="ECO:0000256" key="3">
    <source>
        <dbReference type="ARBA" id="ARBA00023115"/>
    </source>
</evidence>
<dbReference type="InterPro" id="IPR030374">
    <property type="entry name" value="PABS"/>
</dbReference>
<keyword evidence="3 4" id="KW-0620">Polyamine biosynthesis</keyword>
<feature type="binding site" evidence="4">
    <location>
        <begin position="137"/>
        <end position="138"/>
    </location>
    <ligand>
        <name>S-methyl-5'-thioadenosine</name>
        <dbReference type="ChEBI" id="CHEBI:17509"/>
    </ligand>
</feature>
<feature type="active site" description="Proton acceptor" evidence="4 5">
    <location>
        <position position="156"/>
    </location>
</feature>
<feature type="domain" description="PABS" evidence="6">
    <location>
        <begin position="2"/>
        <end position="238"/>
    </location>
</feature>
<feature type="binding site" evidence="4">
    <location>
        <begin position="156"/>
        <end position="159"/>
    </location>
    <ligand>
        <name>spermidine</name>
        <dbReference type="ChEBI" id="CHEBI:57834"/>
    </ligand>
</feature>
<dbReference type="EMBL" id="JABBVZ010000004">
    <property type="protein sequence ID" value="NMP21115.1"/>
    <property type="molecule type" value="Genomic_DNA"/>
</dbReference>
<dbReference type="Gene3D" id="2.30.140.10">
    <property type="entry name" value="Spermidine synthase, tetramerisation domain"/>
    <property type="match status" value="1"/>
</dbReference>
<comment type="function">
    <text evidence="4">Catalyzes the irreversible transfer of a propylamine group from the amino donor S-adenosylmethioninamine (decarboxy-AdoMet) to putrescine (1,4-diaminobutane) to yield spermidine.</text>
</comment>
<feature type="binding site" evidence="4">
    <location>
        <position position="62"/>
    </location>
    <ligand>
        <name>spermidine</name>
        <dbReference type="ChEBI" id="CHEBI:57834"/>
    </ligand>
</feature>
<comment type="subunit">
    <text evidence="4">Homodimer or homotetramer.</text>
</comment>
<dbReference type="EC" id="2.5.1.16" evidence="4"/>